<protein>
    <recommendedName>
        <fullName evidence="6">Complex 1 LYR protein domain-containing protein</fullName>
    </recommendedName>
</protein>
<dbReference type="EMBL" id="NJES01000096">
    <property type="protein sequence ID" value="PHH77994.1"/>
    <property type="molecule type" value="Genomic_DNA"/>
</dbReference>
<feature type="domain" description="Complex 1 LYR protein" evidence="6">
    <location>
        <begin position="9"/>
        <end position="67"/>
    </location>
</feature>
<dbReference type="PANTHER" id="PTHR13675:SF1">
    <property type="entry name" value="SUCCINATE DEHYDROGENASE ASSEMBLY FACTOR 1, MITOCHONDRIAL"/>
    <property type="match status" value="1"/>
</dbReference>
<dbReference type="OrthoDB" id="273010at2759"/>
<evidence type="ECO:0000256" key="1">
    <source>
        <dbReference type="ARBA" id="ARBA00004305"/>
    </source>
</evidence>
<feature type="compositionally biased region" description="Low complexity" evidence="5">
    <location>
        <begin position="219"/>
        <end position="230"/>
    </location>
</feature>
<dbReference type="Pfam" id="PF05347">
    <property type="entry name" value="Complex1_LYR"/>
    <property type="match status" value="1"/>
</dbReference>
<dbReference type="GO" id="GO:0034553">
    <property type="term" value="P:mitochondrial respiratory chain complex II assembly"/>
    <property type="evidence" value="ECO:0007669"/>
    <property type="project" value="InterPro"/>
</dbReference>
<feature type="compositionally biased region" description="Basic and acidic residues" evidence="5">
    <location>
        <begin position="406"/>
        <end position="423"/>
    </location>
</feature>
<feature type="region of interest" description="Disordered" evidence="5">
    <location>
        <begin position="219"/>
        <end position="239"/>
    </location>
</feature>
<keyword evidence="8" id="KW-1185">Reference proteome</keyword>
<evidence type="ECO:0000259" key="6">
    <source>
        <dbReference type="Pfam" id="PF05347"/>
    </source>
</evidence>
<comment type="similarity">
    <text evidence="4">Belongs to the complex I LYR family. SDHAF1 subfamily.</text>
</comment>
<feature type="region of interest" description="Disordered" evidence="5">
    <location>
        <begin position="397"/>
        <end position="462"/>
    </location>
</feature>
<feature type="compositionally biased region" description="Polar residues" evidence="5">
    <location>
        <begin position="639"/>
        <end position="650"/>
    </location>
</feature>
<dbReference type="GO" id="GO:0005759">
    <property type="term" value="C:mitochondrial matrix"/>
    <property type="evidence" value="ECO:0007669"/>
    <property type="project" value="UniProtKB-SubCell"/>
</dbReference>
<proteinExistence type="inferred from homology"/>
<organism evidence="7 8">
    <name type="scientific">Ophiocordyceps camponoti-rufipedis</name>
    <dbReference type="NCBI Taxonomy" id="2004952"/>
    <lineage>
        <taxon>Eukaryota</taxon>
        <taxon>Fungi</taxon>
        <taxon>Dikarya</taxon>
        <taxon>Ascomycota</taxon>
        <taxon>Pezizomycotina</taxon>
        <taxon>Sordariomycetes</taxon>
        <taxon>Hypocreomycetidae</taxon>
        <taxon>Hypocreales</taxon>
        <taxon>Ophiocordycipitaceae</taxon>
        <taxon>Ophiocordyceps</taxon>
    </lineage>
</organism>
<sequence length="748" mass="83030">MRLSGLQKDVLSLYRQCLRASRQKPEAARSHFEAFVRAEFTRNINIDKRNFDSIEFLLRRGRRQLQVYSSPGIKDVRAPSRFNATSDTHGIRKESLEQTPDARSEMSSPIDQALETSVSSVDLDSFPLPPSHRPSRGLAKTSSPNLPNRDGAISPTREAPYTSARRCFGDVAADVARASKHSSVDSTLVEAISRAVAQQIRLLSAAKYADRDLIRSSRSSFSPSFAHASPPGKSRRRDSLDRFTADLRKYAQDAEAGNKQEQSSPDAPRSGDSLHTVSALMPFRPEFRAAGLAVTSNDQAQRTPGYLSRAYASLRPRHLLSKTPRGRDSRPSQVDGPGEVLSSSANTEISFAPSQADDWRCALIEEAPVRKKKRGHRTKKPRKSCFPCFRAKEKTADDGSWAHFRPPPEKPVAKDHVACESKPSRPRPPPPVQTTESRPLRFDSVPRSPKYLSTRRPTVKTKDVNALAKPVVRPRVHVDHAVSLPTTHRSGDARGRKQESQPVALPSRSKSDQNGLARGRERKEPVAVPLRADNRVPGRIVSKTKSGAVVEESRVPVSSALPSTWSRQDGPVPNLKEELEKTARLATGTVTSASNRRPTMSTRRQKRPMLRYDPNHMGICCRSSRGFPSRATAPPNIPMRTSSVRDSISSDAAEDFDDSKIKDRDVLRGLHVAASAACDQEVDAFVRDQTGLRIRRFLADLMTLEAFGQALPGEGSEQRAWRRRAEMRTLKRRVRRSRELTGVAVGFN</sequence>
<evidence type="ECO:0000313" key="7">
    <source>
        <dbReference type="EMBL" id="PHH77994.1"/>
    </source>
</evidence>
<dbReference type="InterPro" id="IPR045295">
    <property type="entry name" value="Complex1_LYR_SDHAF1_LYRM8"/>
</dbReference>
<keyword evidence="3" id="KW-0143">Chaperone</keyword>
<dbReference type="STRING" id="2004952.A0A2C5ZF01"/>
<dbReference type="InterPro" id="IPR008011">
    <property type="entry name" value="Complex1_LYR_dom"/>
</dbReference>
<gene>
    <name evidence="7" type="ORF">CDD80_7505</name>
</gene>
<dbReference type="PANTHER" id="PTHR13675">
    <property type="entry name" value="LYR MOTIF-CONTAINING PROTEIN 2"/>
    <property type="match status" value="1"/>
</dbReference>
<reference evidence="7 8" key="1">
    <citation type="submission" date="2017-06" db="EMBL/GenBank/DDBJ databases">
        <title>Ant-infecting Ophiocordyceps genomes reveal a high diversity of potential behavioral manipulation genes and a possible major role for enterotoxins.</title>
        <authorList>
            <person name="De Bekker C."/>
            <person name="Evans H.C."/>
            <person name="Brachmann A."/>
            <person name="Hughes D.P."/>
        </authorList>
    </citation>
    <scope>NUCLEOTIDE SEQUENCE [LARGE SCALE GENOMIC DNA]</scope>
    <source>
        <strain evidence="7 8">Map16</strain>
    </source>
</reference>
<evidence type="ECO:0000256" key="2">
    <source>
        <dbReference type="ARBA" id="ARBA00023128"/>
    </source>
</evidence>
<comment type="caution">
    <text evidence="7">The sequence shown here is derived from an EMBL/GenBank/DDBJ whole genome shotgun (WGS) entry which is preliminary data.</text>
</comment>
<dbReference type="Proteomes" id="UP000226431">
    <property type="component" value="Unassembled WGS sequence"/>
</dbReference>
<keyword evidence="2" id="KW-0496">Mitochondrion</keyword>
<evidence type="ECO:0000313" key="8">
    <source>
        <dbReference type="Proteomes" id="UP000226431"/>
    </source>
</evidence>
<accession>A0A2C5ZF01</accession>
<feature type="region of interest" description="Disordered" evidence="5">
    <location>
        <begin position="253"/>
        <end position="274"/>
    </location>
</feature>
<comment type="subcellular location">
    <subcellularLocation>
        <location evidence="1">Mitochondrion matrix</location>
    </subcellularLocation>
</comment>
<feature type="region of interest" description="Disordered" evidence="5">
    <location>
        <begin position="76"/>
        <end position="108"/>
    </location>
</feature>
<feature type="region of interest" description="Disordered" evidence="5">
    <location>
        <begin position="121"/>
        <end position="159"/>
    </location>
</feature>
<feature type="region of interest" description="Disordered" evidence="5">
    <location>
        <begin position="476"/>
        <end position="527"/>
    </location>
</feature>
<name>A0A2C5ZF01_9HYPO</name>
<evidence type="ECO:0000256" key="5">
    <source>
        <dbReference type="SAM" id="MobiDB-lite"/>
    </source>
</evidence>
<feature type="compositionally biased region" description="Basic and acidic residues" evidence="5">
    <location>
        <begin position="89"/>
        <end position="104"/>
    </location>
</feature>
<feature type="region of interest" description="Disordered" evidence="5">
    <location>
        <begin position="625"/>
        <end position="651"/>
    </location>
</feature>
<evidence type="ECO:0000256" key="3">
    <source>
        <dbReference type="ARBA" id="ARBA00023186"/>
    </source>
</evidence>
<dbReference type="CDD" id="cd20268">
    <property type="entry name" value="Complex1_LYR_SDHAF1_LYRM8"/>
    <property type="match status" value="1"/>
</dbReference>
<evidence type="ECO:0000256" key="4">
    <source>
        <dbReference type="ARBA" id="ARBA00025715"/>
    </source>
</evidence>
<dbReference type="AlphaFoldDB" id="A0A2C5ZF01"/>
<feature type="region of interest" description="Disordered" evidence="5">
    <location>
        <begin position="294"/>
        <end position="344"/>
    </location>
</feature>
<feature type="compositionally biased region" description="Basic and acidic residues" evidence="5">
    <location>
        <begin position="489"/>
        <end position="499"/>
    </location>
</feature>